<dbReference type="KEGG" id="rvi:RVIR1_13610"/>
<keyword evidence="2 4" id="KW-0479">Metal-binding</keyword>
<evidence type="ECO:0000256" key="3">
    <source>
        <dbReference type="ARBA" id="ARBA00022801"/>
    </source>
</evidence>
<reference evidence="6 7" key="1">
    <citation type="submission" date="2017-03" db="EMBL/GenBank/DDBJ databases">
        <title>The genome sequence of Candidatus Rickettsiella viridis.</title>
        <authorList>
            <person name="Nikoh N."/>
            <person name="Tsuchida T."/>
            <person name="Yamaguchi K."/>
            <person name="Maeda T."/>
            <person name="Shigenobu S."/>
            <person name="Fukatsu T."/>
        </authorList>
    </citation>
    <scope>NUCLEOTIDE SEQUENCE [LARGE SCALE GENOMIC DNA]</scope>
    <source>
        <strain evidence="6 7">Ap-RA04</strain>
    </source>
</reference>
<dbReference type="AlphaFoldDB" id="A0A2Z5V7W2"/>
<feature type="binding site" evidence="4">
    <location>
        <position position="114"/>
    </location>
    <ligand>
        <name>Mn(2+)</name>
        <dbReference type="ChEBI" id="CHEBI:29035"/>
        <label>1</label>
    </ligand>
</feature>
<dbReference type="PANTHER" id="PTHR11358">
    <property type="entry name" value="ARGINASE/AGMATINASE"/>
    <property type="match status" value="1"/>
</dbReference>
<comment type="similarity">
    <text evidence="1">Belongs to the arginase family. Agmatinase subfamily.</text>
</comment>
<dbReference type="CDD" id="cd11593">
    <property type="entry name" value="Agmatinase-like_2"/>
    <property type="match status" value="1"/>
</dbReference>
<dbReference type="PROSITE" id="PS51409">
    <property type="entry name" value="ARGINASE_2"/>
    <property type="match status" value="1"/>
</dbReference>
<dbReference type="InterPro" id="IPR005925">
    <property type="entry name" value="Agmatinase-rel"/>
</dbReference>
<protein>
    <submittedName>
        <fullName evidence="6">Agmatinase</fullName>
    </submittedName>
</protein>
<dbReference type="Pfam" id="PF00491">
    <property type="entry name" value="Arginase"/>
    <property type="match status" value="1"/>
</dbReference>
<gene>
    <name evidence="6" type="primary">speB</name>
    <name evidence="6" type="ORF">RVIR1_13610</name>
</gene>
<dbReference type="NCBIfam" id="TIGR01230">
    <property type="entry name" value="agmatinase"/>
    <property type="match status" value="1"/>
</dbReference>
<evidence type="ECO:0000313" key="7">
    <source>
        <dbReference type="Proteomes" id="UP000282483"/>
    </source>
</evidence>
<dbReference type="Gene3D" id="3.40.800.10">
    <property type="entry name" value="Ureohydrolase domain"/>
    <property type="match status" value="1"/>
</dbReference>
<sequence>MQVLDPEIAFLGLAAESAVNYKAAKAVIIPFGLEHSVSYGSGTRHGPKAIIQASHEVELFDEAVWCEPYQRIGIVTLPEPTIEKNISKALDQLQSLVEQTLQSKKFPFVFGGEHSITAGSIRPFIKRYPDLIILHFDAHADLRDGYKGEHFSHASAIRRCLDYPNIEVVSIGIRNISVEEILFLEKNLHRIHIYWAKDKKIWDLQEIFSYLENRPIYLTFDVDGFDASLMPATGTPEPGGLFWDEVQTIITGASKLGKIVGADINELAPIPHFHSCDFLAAKLAYRILSSALY</sequence>
<proteinExistence type="inferred from homology"/>
<comment type="cofactor">
    <cofactor evidence="4">
        <name>Mn(2+)</name>
        <dbReference type="ChEBI" id="CHEBI:29035"/>
    </cofactor>
    <text evidence="4">Binds 2 manganese ions per subunit.</text>
</comment>
<keyword evidence="3 5" id="KW-0378">Hydrolase</keyword>
<dbReference type="PANTHER" id="PTHR11358:SF26">
    <property type="entry name" value="GUANIDINO ACID HYDROLASE, MITOCHONDRIAL"/>
    <property type="match status" value="1"/>
</dbReference>
<feature type="binding site" evidence="4">
    <location>
        <position position="141"/>
    </location>
    <ligand>
        <name>Mn(2+)</name>
        <dbReference type="ChEBI" id="CHEBI:29035"/>
        <label>1</label>
    </ligand>
</feature>
<dbReference type="InterPro" id="IPR006035">
    <property type="entry name" value="Ureohydrolase"/>
</dbReference>
<dbReference type="RefSeq" id="WP_126323341.1">
    <property type="nucleotide sequence ID" value="NZ_AP018005.1"/>
</dbReference>
<feature type="binding site" evidence="4">
    <location>
        <position position="137"/>
    </location>
    <ligand>
        <name>Mn(2+)</name>
        <dbReference type="ChEBI" id="CHEBI:29035"/>
        <label>1</label>
    </ligand>
</feature>
<organism evidence="6 7">
    <name type="scientific">Candidatus Rickettsiella viridis</name>
    <dbReference type="NCBI Taxonomy" id="676208"/>
    <lineage>
        <taxon>Bacteria</taxon>
        <taxon>Pseudomonadati</taxon>
        <taxon>Pseudomonadota</taxon>
        <taxon>Gammaproteobacteria</taxon>
        <taxon>Legionellales</taxon>
        <taxon>Coxiellaceae</taxon>
        <taxon>Rickettsiella</taxon>
    </lineage>
</organism>
<dbReference type="GO" id="GO:0046872">
    <property type="term" value="F:metal ion binding"/>
    <property type="evidence" value="ECO:0007669"/>
    <property type="project" value="UniProtKB-KW"/>
</dbReference>
<evidence type="ECO:0000256" key="5">
    <source>
        <dbReference type="RuleBase" id="RU003684"/>
    </source>
</evidence>
<accession>A0A2Z5V7W2</accession>
<dbReference type="GO" id="GO:0008783">
    <property type="term" value="F:agmatinase activity"/>
    <property type="evidence" value="ECO:0007669"/>
    <property type="project" value="TreeGrafter"/>
</dbReference>
<evidence type="ECO:0000256" key="1">
    <source>
        <dbReference type="ARBA" id="ARBA00009227"/>
    </source>
</evidence>
<dbReference type="Proteomes" id="UP000282483">
    <property type="component" value="Chromosome"/>
</dbReference>
<keyword evidence="7" id="KW-1185">Reference proteome</keyword>
<dbReference type="PROSITE" id="PS01053">
    <property type="entry name" value="ARGINASE_1"/>
    <property type="match status" value="1"/>
</dbReference>
<feature type="binding site" evidence="4">
    <location>
        <position position="221"/>
    </location>
    <ligand>
        <name>Mn(2+)</name>
        <dbReference type="ChEBI" id="CHEBI:29035"/>
        <label>1</label>
    </ligand>
</feature>
<dbReference type="EMBL" id="AP018005">
    <property type="protein sequence ID" value="BBB15807.1"/>
    <property type="molecule type" value="Genomic_DNA"/>
</dbReference>
<evidence type="ECO:0000313" key="6">
    <source>
        <dbReference type="EMBL" id="BBB15807.1"/>
    </source>
</evidence>
<dbReference type="SUPFAM" id="SSF52768">
    <property type="entry name" value="Arginase/deacetylase"/>
    <property type="match status" value="1"/>
</dbReference>
<dbReference type="PIRSF" id="PIRSF036979">
    <property type="entry name" value="Arginase"/>
    <property type="match status" value="1"/>
</dbReference>
<dbReference type="GO" id="GO:0033389">
    <property type="term" value="P:putrescine biosynthetic process from arginine, via agmatine"/>
    <property type="evidence" value="ECO:0007669"/>
    <property type="project" value="TreeGrafter"/>
</dbReference>
<name>A0A2Z5V7W2_9COXI</name>
<evidence type="ECO:0000256" key="4">
    <source>
        <dbReference type="PIRSR" id="PIRSR036979-1"/>
    </source>
</evidence>
<dbReference type="InterPro" id="IPR023696">
    <property type="entry name" value="Ureohydrolase_dom_sf"/>
</dbReference>
<feature type="binding site" evidence="4">
    <location>
        <position position="139"/>
    </location>
    <ligand>
        <name>Mn(2+)</name>
        <dbReference type="ChEBI" id="CHEBI:29035"/>
        <label>1</label>
    </ligand>
</feature>
<feature type="binding site" evidence="4">
    <location>
        <position position="223"/>
    </location>
    <ligand>
        <name>Mn(2+)</name>
        <dbReference type="ChEBI" id="CHEBI:29035"/>
        <label>1</label>
    </ligand>
</feature>
<evidence type="ECO:0000256" key="2">
    <source>
        <dbReference type="ARBA" id="ARBA00022723"/>
    </source>
</evidence>
<keyword evidence="4" id="KW-0464">Manganese</keyword>
<dbReference type="OrthoDB" id="9789727at2"/>
<dbReference type="InterPro" id="IPR020855">
    <property type="entry name" value="Ureohydrolase_Mn_BS"/>
</dbReference>